<gene>
    <name evidence="5" type="ORF">HNQ39_003423</name>
</gene>
<dbReference type="AlphaFoldDB" id="A0A7W9ST91"/>
<reference evidence="5 6" key="1">
    <citation type="submission" date="2020-08" db="EMBL/GenBank/DDBJ databases">
        <title>Genomic Encyclopedia of Type Strains, Phase IV (KMG-IV): sequencing the most valuable type-strain genomes for metagenomic binning, comparative biology and taxonomic classification.</title>
        <authorList>
            <person name="Goeker M."/>
        </authorList>
    </citation>
    <scope>NUCLEOTIDE SEQUENCE [LARGE SCALE GENOMIC DNA]</scope>
    <source>
        <strain evidence="5 6">DSM 23562</strain>
    </source>
</reference>
<dbReference type="InterPro" id="IPR008397">
    <property type="entry name" value="Alginate_lyase_dom"/>
</dbReference>
<feature type="domain" description="Alginate lyase" evidence="4">
    <location>
        <begin position="78"/>
        <end position="346"/>
    </location>
</feature>
<dbReference type="Proteomes" id="UP000520814">
    <property type="component" value="Unassembled WGS sequence"/>
</dbReference>
<keyword evidence="1 3" id="KW-0732">Signal</keyword>
<dbReference type="GO" id="GO:0042597">
    <property type="term" value="C:periplasmic space"/>
    <property type="evidence" value="ECO:0007669"/>
    <property type="project" value="InterPro"/>
</dbReference>
<dbReference type="GO" id="GO:0016829">
    <property type="term" value="F:lyase activity"/>
    <property type="evidence" value="ECO:0007669"/>
    <property type="project" value="UniProtKB-KW"/>
</dbReference>
<accession>A0A7W9ST91</accession>
<evidence type="ECO:0000256" key="3">
    <source>
        <dbReference type="SAM" id="SignalP"/>
    </source>
</evidence>
<dbReference type="Pfam" id="PF05426">
    <property type="entry name" value="Alginate_lyase"/>
    <property type="match status" value="1"/>
</dbReference>
<protein>
    <recommendedName>
        <fullName evidence="4">Alginate lyase domain-containing protein</fullName>
    </recommendedName>
</protein>
<evidence type="ECO:0000313" key="5">
    <source>
        <dbReference type="EMBL" id="MBB6051613.1"/>
    </source>
</evidence>
<dbReference type="InterPro" id="IPR008929">
    <property type="entry name" value="Chondroitin_lyas"/>
</dbReference>
<keyword evidence="6" id="KW-1185">Reference proteome</keyword>
<name>A0A7W9ST91_ARMRO</name>
<evidence type="ECO:0000259" key="4">
    <source>
        <dbReference type="Pfam" id="PF05426"/>
    </source>
</evidence>
<proteinExistence type="predicted"/>
<evidence type="ECO:0000256" key="1">
    <source>
        <dbReference type="ARBA" id="ARBA00022729"/>
    </source>
</evidence>
<dbReference type="SUPFAM" id="SSF48230">
    <property type="entry name" value="Chondroitin AC/alginate lyase"/>
    <property type="match status" value="1"/>
</dbReference>
<evidence type="ECO:0000256" key="2">
    <source>
        <dbReference type="ARBA" id="ARBA00023239"/>
    </source>
</evidence>
<evidence type="ECO:0000313" key="6">
    <source>
        <dbReference type="Proteomes" id="UP000520814"/>
    </source>
</evidence>
<dbReference type="Gene3D" id="1.50.10.100">
    <property type="entry name" value="Chondroitin AC/alginate lyase"/>
    <property type="match status" value="1"/>
</dbReference>
<dbReference type="RefSeq" id="WP_184198930.1">
    <property type="nucleotide sequence ID" value="NZ_JACHGW010000003.1"/>
</dbReference>
<sequence>MPTLRRAALLLSLLPLLAVGSPVRAQATLAELYTAKASLASPTSALQPVLQRLLDDATKALEQKPLSVLDKKQGLVGVDPHAYVSYAPYFWPNPEKPDGLPFIRKDGKRNAAQVAMGDENNAGAIKRAACTLILADSFKSNPGYLKHAALLLRTWFLDPKTRMLPHLDNGQAIPGGVLGRKEGVIEWRDLTTLLLCLELLDKSPEWSADDQKAMRAWLADYYTWLTTSKIGVAEKKAGNNHGCWWDVQATALALYLGKPDDARKIAEEFKTKRIAEQIQPDGTMPRELERADSWGYSTFNLTAMCALADYAQQVGVDLWSYKTADGRSLRGALEYLLPFAEGSKPWPHENDPTHKVEGSKLVLPLLRASRAFNEPAYAKRAQALGAKTWDTLRDRLFIPLP</sequence>
<dbReference type="EMBL" id="JACHGW010000003">
    <property type="protein sequence ID" value="MBB6051613.1"/>
    <property type="molecule type" value="Genomic_DNA"/>
</dbReference>
<organism evidence="5 6">
    <name type="scientific">Armatimonas rosea</name>
    <dbReference type="NCBI Taxonomy" id="685828"/>
    <lineage>
        <taxon>Bacteria</taxon>
        <taxon>Bacillati</taxon>
        <taxon>Armatimonadota</taxon>
        <taxon>Armatimonadia</taxon>
        <taxon>Armatimonadales</taxon>
        <taxon>Armatimonadaceae</taxon>
        <taxon>Armatimonas</taxon>
    </lineage>
</organism>
<comment type="caution">
    <text evidence="5">The sequence shown here is derived from an EMBL/GenBank/DDBJ whole genome shotgun (WGS) entry which is preliminary data.</text>
</comment>
<feature type="chain" id="PRO_5031217084" description="Alginate lyase domain-containing protein" evidence="3">
    <location>
        <begin position="26"/>
        <end position="401"/>
    </location>
</feature>
<feature type="signal peptide" evidence="3">
    <location>
        <begin position="1"/>
        <end position="25"/>
    </location>
</feature>
<keyword evidence="2" id="KW-0456">Lyase</keyword>